<accession>A0A4R6TKP8</accession>
<proteinExistence type="predicted"/>
<organism evidence="2 3">
    <name type="scientific">Tenacibaculum caenipelagi</name>
    <dbReference type="NCBI Taxonomy" id="1325435"/>
    <lineage>
        <taxon>Bacteria</taxon>
        <taxon>Pseudomonadati</taxon>
        <taxon>Bacteroidota</taxon>
        <taxon>Flavobacteriia</taxon>
        <taxon>Flavobacteriales</taxon>
        <taxon>Flavobacteriaceae</taxon>
        <taxon>Tenacibaculum</taxon>
    </lineage>
</organism>
<keyword evidence="3" id="KW-1185">Reference proteome</keyword>
<dbReference type="EMBL" id="SNYH01000001">
    <property type="protein sequence ID" value="TDQ30118.1"/>
    <property type="molecule type" value="Genomic_DNA"/>
</dbReference>
<evidence type="ECO:0000313" key="3">
    <source>
        <dbReference type="Proteomes" id="UP000295390"/>
    </source>
</evidence>
<dbReference type="RefSeq" id="WP_133534639.1">
    <property type="nucleotide sequence ID" value="NZ_SNYH01000001.1"/>
</dbReference>
<gene>
    <name evidence="2" type="ORF">DFQ07_0455</name>
</gene>
<dbReference type="AlphaFoldDB" id="A0A4R6TKP8"/>
<keyword evidence="1" id="KW-0732">Signal</keyword>
<feature type="chain" id="PRO_5020315882" evidence="1">
    <location>
        <begin position="20"/>
        <end position="109"/>
    </location>
</feature>
<evidence type="ECO:0000256" key="1">
    <source>
        <dbReference type="SAM" id="SignalP"/>
    </source>
</evidence>
<dbReference type="OrthoDB" id="1190324at2"/>
<comment type="caution">
    <text evidence="2">The sequence shown here is derived from an EMBL/GenBank/DDBJ whole genome shotgun (WGS) entry which is preliminary data.</text>
</comment>
<sequence length="109" mass="12803">MKKVFIKIVFILFVTSIFARTDGNQRIIDPIKVTATFLGHDDYGYNFLFINEEGDEETIIFEVISEKLLEIYNLNDNKFIDQEFEITYNYETSDDEIGIPVLYSIKKID</sequence>
<name>A0A4R6TKP8_9FLAO</name>
<dbReference type="Proteomes" id="UP000295390">
    <property type="component" value="Unassembled WGS sequence"/>
</dbReference>
<feature type="signal peptide" evidence="1">
    <location>
        <begin position="1"/>
        <end position="19"/>
    </location>
</feature>
<evidence type="ECO:0000313" key="2">
    <source>
        <dbReference type="EMBL" id="TDQ30118.1"/>
    </source>
</evidence>
<reference evidence="2 3" key="1">
    <citation type="submission" date="2019-03" db="EMBL/GenBank/DDBJ databases">
        <title>Genomic Encyclopedia of Type Strains, Phase III (KMG-III): the genomes of soil and plant-associated and newly described type strains.</title>
        <authorList>
            <person name="Whitman W."/>
        </authorList>
    </citation>
    <scope>NUCLEOTIDE SEQUENCE [LARGE SCALE GENOMIC DNA]</scope>
    <source>
        <strain evidence="2 3">CECT 8283</strain>
    </source>
</reference>
<protein>
    <submittedName>
        <fullName evidence="2">Uncharacterized protein</fullName>
    </submittedName>
</protein>